<dbReference type="InParanoid" id="A0A2R5G8S7"/>
<dbReference type="CDD" id="cd01991">
    <property type="entry name" value="Asn_synthase_B_C"/>
    <property type="match status" value="1"/>
</dbReference>
<keyword evidence="8 11" id="KW-0315">Glutamine amidotransferase</keyword>
<evidence type="ECO:0000313" key="17">
    <source>
        <dbReference type="Proteomes" id="UP000241890"/>
    </source>
</evidence>
<dbReference type="FunCoup" id="A0A2R5G8S7">
    <property type="interactions" value="197"/>
</dbReference>
<accession>A0A2R5G8S7</accession>
<keyword evidence="17" id="KW-1185">Reference proteome</keyword>
<protein>
    <recommendedName>
        <fullName evidence="2">asparagine synthase (glutamine-hydrolyzing)</fullName>
        <ecNumber evidence="2">6.3.5.4</ecNumber>
    </recommendedName>
</protein>
<dbReference type="EMBL" id="BEYU01000003">
    <property type="protein sequence ID" value="GBG24064.1"/>
    <property type="molecule type" value="Genomic_DNA"/>
</dbReference>
<dbReference type="OrthoDB" id="409189at2759"/>
<feature type="site" description="Important for beta-aspartyl-AMP intermediate formation" evidence="13">
    <location>
        <position position="349"/>
    </location>
</feature>
<keyword evidence="4 11" id="KW-0028">Amino-acid biosynthesis</keyword>
<evidence type="ECO:0000256" key="8">
    <source>
        <dbReference type="ARBA" id="ARBA00022962"/>
    </source>
</evidence>
<evidence type="ECO:0000256" key="7">
    <source>
        <dbReference type="ARBA" id="ARBA00022888"/>
    </source>
</evidence>
<evidence type="ECO:0000256" key="3">
    <source>
        <dbReference type="ARBA" id="ARBA00022598"/>
    </source>
</evidence>
<dbReference type="InterPro" id="IPR029055">
    <property type="entry name" value="Ntn_hydrolases_N"/>
</dbReference>
<evidence type="ECO:0000256" key="12">
    <source>
        <dbReference type="PIRSR" id="PIRSR001589-2"/>
    </source>
</evidence>
<evidence type="ECO:0000256" key="5">
    <source>
        <dbReference type="ARBA" id="ARBA00022741"/>
    </source>
</evidence>
<dbReference type="CDD" id="cd00712">
    <property type="entry name" value="AsnB"/>
    <property type="match status" value="1"/>
</dbReference>
<evidence type="ECO:0000256" key="10">
    <source>
        <dbReference type="PIRNR" id="PIRNR001589"/>
    </source>
</evidence>
<keyword evidence="6 10" id="KW-0067">ATP-binding</keyword>
<dbReference type="AlphaFoldDB" id="A0A2R5G8S7"/>
<reference evidence="16 17" key="1">
    <citation type="submission" date="2017-12" db="EMBL/GenBank/DDBJ databases">
        <title>Sequencing, de novo assembly and annotation of complete genome of a new Thraustochytrid species, strain FCC1311.</title>
        <authorList>
            <person name="Sedici K."/>
            <person name="Godart F."/>
            <person name="Aiese Cigliano R."/>
            <person name="Sanseverino W."/>
            <person name="Barakat M."/>
            <person name="Ortet P."/>
            <person name="Marechal E."/>
            <person name="Cagnac O."/>
            <person name="Amato A."/>
        </authorList>
    </citation>
    <scope>NUCLEOTIDE SEQUENCE [LARGE SCALE GENOMIC DNA]</scope>
</reference>
<evidence type="ECO:0000256" key="6">
    <source>
        <dbReference type="ARBA" id="ARBA00022840"/>
    </source>
</evidence>
<evidence type="ECO:0000313" key="16">
    <source>
        <dbReference type="EMBL" id="GBG24064.1"/>
    </source>
</evidence>
<dbReference type="GO" id="GO:0005829">
    <property type="term" value="C:cytosol"/>
    <property type="evidence" value="ECO:0007669"/>
    <property type="project" value="TreeGrafter"/>
</dbReference>
<feature type="compositionally biased region" description="Basic and acidic residues" evidence="14">
    <location>
        <begin position="585"/>
        <end position="597"/>
    </location>
</feature>
<comment type="pathway">
    <text evidence="1">Amino-acid biosynthesis; L-asparagine biosynthesis; L-asparagine from L-aspartate (L-Gln route): step 1/1.</text>
</comment>
<name>A0A2R5G8S7_9STRA</name>
<dbReference type="SUPFAM" id="SSF52402">
    <property type="entry name" value="Adenine nucleotide alpha hydrolases-like"/>
    <property type="match status" value="1"/>
</dbReference>
<dbReference type="PANTHER" id="PTHR11772">
    <property type="entry name" value="ASPARAGINE SYNTHETASE"/>
    <property type="match status" value="1"/>
</dbReference>
<dbReference type="InterPro" id="IPR017932">
    <property type="entry name" value="GATase_2_dom"/>
</dbReference>
<comment type="catalytic activity">
    <reaction evidence="9">
        <text>L-aspartate + L-glutamine + ATP + H2O = L-asparagine + L-glutamate + AMP + diphosphate + H(+)</text>
        <dbReference type="Rhea" id="RHEA:12228"/>
        <dbReference type="ChEBI" id="CHEBI:15377"/>
        <dbReference type="ChEBI" id="CHEBI:15378"/>
        <dbReference type="ChEBI" id="CHEBI:29985"/>
        <dbReference type="ChEBI" id="CHEBI:29991"/>
        <dbReference type="ChEBI" id="CHEBI:30616"/>
        <dbReference type="ChEBI" id="CHEBI:33019"/>
        <dbReference type="ChEBI" id="CHEBI:58048"/>
        <dbReference type="ChEBI" id="CHEBI:58359"/>
        <dbReference type="ChEBI" id="CHEBI:456215"/>
        <dbReference type="EC" id="6.3.5.4"/>
    </reaction>
</comment>
<dbReference type="Pfam" id="PF13537">
    <property type="entry name" value="GATase_7"/>
    <property type="match status" value="1"/>
</dbReference>
<keyword evidence="7 11" id="KW-0061">Asparagine biosynthesis</keyword>
<evidence type="ECO:0000256" key="1">
    <source>
        <dbReference type="ARBA" id="ARBA00005187"/>
    </source>
</evidence>
<feature type="binding site" evidence="12">
    <location>
        <position position="273"/>
    </location>
    <ligand>
        <name>ATP</name>
        <dbReference type="ChEBI" id="CHEBI:30616"/>
    </ligand>
</feature>
<dbReference type="NCBIfam" id="TIGR01536">
    <property type="entry name" value="asn_synth_AEB"/>
    <property type="match status" value="1"/>
</dbReference>
<evidence type="ECO:0000256" key="11">
    <source>
        <dbReference type="PIRSR" id="PIRSR001589-1"/>
    </source>
</evidence>
<dbReference type="InterPro" id="IPR006426">
    <property type="entry name" value="Asn_synth_AEB"/>
</dbReference>
<feature type="active site" description="For GATase activity" evidence="11">
    <location>
        <position position="2"/>
    </location>
</feature>
<evidence type="ECO:0000256" key="13">
    <source>
        <dbReference type="PIRSR" id="PIRSR001589-3"/>
    </source>
</evidence>
<dbReference type="Gene3D" id="3.40.50.620">
    <property type="entry name" value="HUPs"/>
    <property type="match status" value="1"/>
</dbReference>
<dbReference type="FunFam" id="3.40.50.620:FF:000031">
    <property type="entry name" value="Asparagine synthase B"/>
    <property type="match status" value="1"/>
</dbReference>
<dbReference type="GO" id="GO:0005524">
    <property type="term" value="F:ATP binding"/>
    <property type="evidence" value="ECO:0007669"/>
    <property type="project" value="UniProtKB-KW"/>
</dbReference>
<sequence length="597" mass="67279">MCGITALFDAGELTPAAARKLVLEHSKLIRHRGPDWSGVYDYEDTESGIMAMIAHERLAIVDPESGAQPLFNEDKSVVCAVNGELYNHLKVREEFPDYKFATHSDCEIIIPLYEKYGTDMVSHIDGMFAFVIFDTKKKSYFAARDHMGIVPLYIGYRADGGVVFCSELKGLIGLCERFELFKPGHYYSSETCEMRPWYQPKWYNLEYKPTEELVLTELRARFEKAVVKRLMSDTPWGVLLSGGLDSSLVSSVAARHAKEQEASGWPRLHSFSIGLEGSPDLAAAKKVADFLGTKHHGFTFTVQEGLDAVNDVIYHLETYDITTIRAATPMVLMSRKIKAMGVKMVLSGEGADEALGGYLYFHKAPNKEEFHKETVNKLKNLHYFDCLRANKAMSAYGVEPRVPFLDRDFLDYVMNLDPDWKMCKVRPGDEKRGSIEKYIMRKAFDTPENPYLPEEVLWRQKEQFSDGVGYSWIDMLRAKAEEEVTDVQFKNRKNRFPVNTPPTKEGYRYRVLFERHFPGESARDTVPGGPSIACSTAAAIEWDAEFKRLATQVGGDNSGRAVAGIHNSAYDDVEAVVSGASSKKAHPEEPAAKKQKQ</sequence>
<organism evidence="16 17">
    <name type="scientific">Hondaea fermentalgiana</name>
    <dbReference type="NCBI Taxonomy" id="2315210"/>
    <lineage>
        <taxon>Eukaryota</taxon>
        <taxon>Sar</taxon>
        <taxon>Stramenopiles</taxon>
        <taxon>Bigyra</taxon>
        <taxon>Labyrinthulomycetes</taxon>
        <taxon>Thraustochytrida</taxon>
        <taxon>Thraustochytriidae</taxon>
        <taxon>Hondaea</taxon>
    </lineage>
</organism>
<dbReference type="SUPFAM" id="SSF56235">
    <property type="entry name" value="N-terminal nucleophile aminohydrolases (Ntn hydrolases)"/>
    <property type="match status" value="1"/>
</dbReference>
<feature type="domain" description="Glutamine amidotransferase type-2" evidence="15">
    <location>
        <begin position="2"/>
        <end position="192"/>
    </location>
</feature>
<dbReference type="InterPro" id="IPR014729">
    <property type="entry name" value="Rossmann-like_a/b/a_fold"/>
</dbReference>
<comment type="caution">
    <text evidence="16">The sequence shown here is derived from an EMBL/GenBank/DDBJ whole genome shotgun (WGS) entry which is preliminary data.</text>
</comment>
<evidence type="ECO:0000256" key="9">
    <source>
        <dbReference type="ARBA" id="ARBA00048741"/>
    </source>
</evidence>
<proteinExistence type="predicted"/>
<dbReference type="Gene3D" id="3.60.20.10">
    <property type="entry name" value="Glutamine Phosphoribosylpyrophosphate, subunit 1, domain 1"/>
    <property type="match status" value="1"/>
</dbReference>
<dbReference type="InterPro" id="IPR050795">
    <property type="entry name" value="Asn_Synthetase"/>
</dbReference>
<dbReference type="InterPro" id="IPR001962">
    <property type="entry name" value="Asn_synthase"/>
</dbReference>
<dbReference type="NCBIfam" id="NF006949">
    <property type="entry name" value="PRK09431.1"/>
    <property type="match status" value="1"/>
</dbReference>
<evidence type="ECO:0000259" key="15">
    <source>
        <dbReference type="PROSITE" id="PS51278"/>
    </source>
</evidence>
<keyword evidence="5 10" id="KW-0547">Nucleotide-binding</keyword>
<gene>
    <name evidence="16" type="ORF">FCC1311_002822</name>
</gene>
<evidence type="ECO:0000256" key="14">
    <source>
        <dbReference type="SAM" id="MobiDB-lite"/>
    </source>
</evidence>
<keyword evidence="3" id="KW-0436">Ligase</keyword>
<dbReference type="GO" id="GO:0004066">
    <property type="term" value="F:asparagine synthase (glutamine-hydrolyzing) activity"/>
    <property type="evidence" value="ECO:0007669"/>
    <property type="project" value="UniProtKB-EC"/>
</dbReference>
<evidence type="ECO:0000256" key="4">
    <source>
        <dbReference type="ARBA" id="ARBA00022605"/>
    </source>
</evidence>
<dbReference type="InterPro" id="IPR033738">
    <property type="entry name" value="AsnB_N"/>
</dbReference>
<dbReference type="Pfam" id="PF00733">
    <property type="entry name" value="Asn_synthase"/>
    <property type="match status" value="1"/>
</dbReference>
<dbReference type="EC" id="6.3.5.4" evidence="2"/>
<feature type="region of interest" description="Disordered" evidence="14">
    <location>
        <begin position="577"/>
        <end position="597"/>
    </location>
</feature>
<dbReference type="Proteomes" id="UP000241890">
    <property type="component" value="Unassembled WGS sequence"/>
</dbReference>
<dbReference type="PIRSF" id="PIRSF001589">
    <property type="entry name" value="Asn_synthetase_glu-h"/>
    <property type="match status" value="1"/>
</dbReference>
<feature type="binding site" evidence="12">
    <location>
        <position position="239"/>
    </location>
    <ligand>
        <name>ATP</name>
        <dbReference type="ChEBI" id="CHEBI:30616"/>
    </ligand>
</feature>
<evidence type="ECO:0000256" key="2">
    <source>
        <dbReference type="ARBA" id="ARBA00012737"/>
    </source>
</evidence>
<feature type="binding site" evidence="12">
    <location>
        <begin position="347"/>
        <end position="348"/>
    </location>
    <ligand>
        <name>ATP</name>
        <dbReference type="ChEBI" id="CHEBI:30616"/>
    </ligand>
</feature>
<dbReference type="PANTHER" id="PTHR11772:SF2">
    <property type="entry name" value="ASPARAGINE SYNTHETASE [GLUTAMINE-HYDROLYZING]"/>
    <property type="match status" value="1"/>
</dbReference>
<feature type="binding site" evidence="12">
    <location>
        <position position="105"/>
    </location>
    <ligand>
        <name>L-glutamine</name>
        <dbReference type="ChEBI" id="CHEBI:58359"/>
    </ligand>
</feature>
<dbReference type="GO" id="GO:0006529">
    <property type="term" value="P:asparagine biosynthetic process"/>
    <property type="evidence" value="ECO:0007669"/>
    <property type="project" value="UniProtKB-KW"/>
</dbReference>
<dbReference type="PROSITE" id="PS51278">
    <property type="entry name" value="GATASE_TYPE_2"/>
    <property type="match status" value="1"/>
</dbReference>